<protein>
    <recommendedName>
        <fullName evidence="3">Cell division protein ZapA</fullName>
    </recommendedName>
</protein>
<gene>
    <name evidence="1" type="ORF">CQA63_00225</name>
</gene>
<dbReference type="RefSeq" id="WP_104699402.1">
    <property type="nucleotide sequence ID" value="NZ_FZPP01000005.1"/>
</dbReference>
<reference evidence="1 2" key="1">
    <citation type="submission" date="2018-04" db="EMBL/GenBank/DDBJ databases">
        <title>Novel Campyloabacter and Helicobacter Species and Strains.</title>
        <authorList>
            <person name="Mannion A.J."/>
            <person name="Shen Z."/>
            <person name="Fox J.G."/>
        </authorList>
    </citation>
    <scope>NUCLEOTIDE SEQUENCE [LARGE SCALE GENOMIC DNA]</scope>
    <source>
        <strain evidence="1 2">MIT 98-6070</strain>
    </source>
</reference>
<dbReference type="AlphaFoldDB" id="A0A3D8I893"/>
<evidence type="ECO:0000313" key="1">
    <source>
        <dbReference type="EMBL" id="RDU60974.1"/>
    </source>
</evidence>
<keyword evidence="2" id="KW-1185">Reference proteome</keyword>
<dbReference type="Proteomes" id="UP000256599">
    <property type="component" value="Unassembled WGS sequence"/>
</dbReference>
<comment type="caution">
    <text evidence="1">The sequence shown here is derived from an EMBL/GenBank/DDBJ whole genome shotgun (WGS) entry which is preliminary data.</text>
</comment>
<dbReference type="OrthoDB" id="5325988at2"/>
<evidence type="ECO:0008006" key="3">
    <source>
        <dbReference type="Google" id="ProtNLM"/>
    </source>
</evidence>
<dbReference type="EMBL" id="NXLR01000001">
    <property type="protein sequence ID" value="RDU60974.1"/>
    <property type="molecule type" value="Genomic_DNA"/>
</dbReference>
<name>A0A3D8I893_9HELI</name>
<organism evidence="1 2">
    <name type="scientific">Helicobacter marmotae</name>
    <dbReference type="NCBI Taxonomy" id="152490"/>
    <lineage>
        <taxon>Bacteria</taxon>
        <taxon>Pseudomonadati</taxon>
        <taxon>Campylobacterota</taxon>
        <taxon>Epsilonproteobacteria</taxon>
        <taxon>Campylobacterales</taxon>
        <taxon>Helicobacteraceae</taxon>
        <taxon>Helicobacter</taxon>
    </lineage>
</organism>
<evidence type="ECO:0000313" key="2">
    <source>
        <dbReference type="Proteomes" id="UP000256599"/>
    </source>
</evidence>
<sequence>MTDERLEIALNGKRYVISCKTLHNDVKSELQAVFTQELEPLALLKLYIAKAQEYALICQSLEHLYKSLEGLDSALGDSNVQISPL</sequence>
<proteinExistence type="predicted"/>
<accession>A0A3D8I893</accession>